<keyword evidence="1" id="KW-0433">Leucine-rich repeat</keyword>
<evidence type="ECO:0000313" key="6">
    <source>
        <dbReference type="EMBL" id="KAF0690111.1"/>
    </source>
</evidence>
<dbReference type="Proteomes" id="UP000332933">
    <property type="component" value="Unassembled WGS sequence"/>
</dbReference>
<feature type="domain" description="Protein kinase" evidence="5">
    <location>
        <begin position="459"/>
        <end position="771"/>
    </location>
</feature>
<dbReference type="InterPro" id="IPR008271">
    <property type="entry name" value="Ser/Thr_kinase_AS"/>
</dbReference>
<dbReference type="PANTHER" id="PTHR44329:SF214">
    <property type="entry name" value="PROTEIN KINASE DOMAIN-CONTAINING PROTEIN"/>
    <property type="match status" value="1"/>
</dbReference>
<feature type="chain" id="PRO_5033437544" evidence="4">
    <location>
        <begin position="21"/>
        <end position="771"/>
    </location>
</feature>
<protein>
    <submittedName>
        <fullName evidence="7">Aste57867_18505 protein</fullName>
    </submittedName>
</protein>
<evidence type="ECO:0000256" key="1">
    <source>
        <dbReference type="ARBA" id="ARBA00022614"/>
    </source>
</evidence>
<keyword evidence="8" id="KW-1185">Reference proteome</keyword>
<dbReference type="PRINTS" id="PR00109">
    <property type="entry name" value="TYRKINASE"/>
</dbReference>
<evidence type="ECO:0000313" key="8">
    <source>
        <dbReference type="Proteomes" id="UP000332933"/>
    </source>
</evidence>
<evidence type="ECO:0000259" key="5">
    <source>
        <dbReference type="PROSITE" id="PS50011"/>
    </source>
</evidence>
<dbReference type="GO" id="GO:0004674">
    <property type="term" value="F:protein serine/threonine kinase activity"/>
    <property type="evidence" value="ECO:0007669"/>
    <property type="project" value="TreeGrafter"/>
</dbReference>
<evidence type="ECO:0000256" key="2">
    <source>
        <dbReference type="ARBA" id="ARBA00022737"/>
    </source>
</evidence>
<dbReference type="InterPro" id="IPR001611">
    <property type="entry name" value="Leu-rich_rpt"/>
</dbReference>
<organism evidence="7 8">
    <name type="scientific">Aphanomyces stellatus</name>
    <dbReference type="NCBI Taxonomy" id="120398"/>
    <lineage>
        <taxon>Eukaryota</taxon>
        <taxon>Sar</taxon>
        <taxon>Stramenopiles</taxon>
        <taxon>Oomycota</taxon>
        <taxon>Saprolegniomycetes</taxon>
        <taxon>Saprolegniales</taxon>
        <taxon>Verrucalvaceae</taxon>
        <taxon>Aphanomyces</taxon>
    </lineage>
</organism>
<dbReference type="InterPro" id="IPR032675">
    <property type="entry name" value="LRR_dom_sf"/>
</dbReference>
<dbReference type="EMBL" id="VJMH01006393">
    <property type="protein sequence ID" value="KAF0690111.1"/>
    <property type="molecule type" value="Genomic_DNA"/>
</dbReference>
<keyword evidence="4" id="KW-0732">Signal</keyword>
<name>A0A485LC31_9STRA</name>
<keyword evidence="3" id="KW-1133">Transmembrane helix</keyword>
<dbReference type="PROSITE" id="PS51450">
    <property type="entry name" value="LRR"/>
    <property type="match status" value="1"/>
</dbReference>
<evidence type="ECO:0000256" key="3">
    <source>
        <dbReference type="SAM" id="Phobius"/>
    </source>
</evidence>
<dbReference type="InterPro" id="IPR001245">
    <property type="entry name" value="Ser-Thr/Tyr_kinase_cat_dom"/>
</dbReference>
<dbReference type="SUPFAM" id="SSF52058">
    <property type="entry name" value="L domain-like"/>
    <property type="match status" value="1"/>
</dbReference>
<reference evidence="7 8" key="1">
    <citation type="submission" date="2019-03" db="EMBL/GenBank/DDBJ databases">
        <authorList>
            <person name="Gaulin E."/>
            <person name="Dumas B."/>
        </authorList>
    </citation>
    <scope>NUCLEOTIDE SEQUENCE [LARGE SCALE GENOMIC DNA]</scope>
    <source>
        <strain evidence="7">CBS 568.67</strain>
    </source>
</reference>
<dbReference type="InterPro" id="IPR000719">
    <property type="entry name" value="Prot_kinase_dom"/>
</dbReference>
<dbReference type="PROSITE" id="PS00108">
    <property type="entry name" value="PROTEIN_KINASE_ST"/>
    <property type="match status" value="1"/>
</dbReference>
<evidence type="ECO:0000313" key="7">
    <source>
        <dbReference type="EMBL" id="VFT95241.1"/>
    </source>
</evidence>
<dbReference type="OrthoDB" id="4062651at2759"/>
<evidence type="ECO:0000256" key="4">
    <source>
        <dbReference type="SAM" id="SignalP"/>
    </source>
</evidence>
<dbReference type="SUPFAM" id="SSF56112">
    <property type="entry name" value="Protein kinase-like (PK-like)"/>
    <property type="match status" value="1"/>
</dbReference>
<reference evidence="6" key="2">
    <citation type="submission" date="2019-06" db="EMBL/GenBank/DDBJ databases">
        <title>Genomics analysis of Aphanomyces spp. identifies a new class of oomycete effector associated with host adaptation.</title>
        <authorList>
            <person name="Gaulin E."/>
        </authorList>
    </citation>
    <scope>NUCLEOTIDE SEQUENCE</scope>
    <source>
        <strain evidence="6">CBS 578.67</strain>
    </source>
</reference>
<accession>A0A485LC31</accession>
<gene>
    <name evidence="7" type="primary">Aste57867_18505</name>
    <name evidence="6" type="ORF">As57867_018443</name>
    <name evidence="7" type="ORF">ASTE57867_18505</name>
</gene>
<dbReference type="EMBL" id="CAADRA010006414">
    <property type="protein sequence ID" value="VFT95241.1"/>
    <property type="molecule type" value="Genomic_DNA"/>
</dbReference>
<dbReference type="Gene3D" id="3.80.10.10">
    <property type="entry name" value="Ribonuclease Inhibitor"/>
    <property type="match status" value="1"/>
</dbReference>
<dbReference type="PROSITE" id="PS50011">
    <property type="entry name" value="PROTEIN_KINASE_DOM"/>
    <property type="match status" value="1"/>
</dbReference>
<sequence>MPPRLTANAALLLAAHAVLALPGQLVWSGQQYWGPAVPPVLGKLNDYRSTRVVQTATLTSDCENVTFPTLKDKKNASVIPSNMMCIWLPTGECVAALCQYYNSNRPLEKGGINMDIPLRDISVDFLESLPAATTSINLTRLGIKRLNNVLNRDLYDDDDDTPDVFANELNLSSNNISSIVNVSFPSKMEILKLANNSLGDRSIDLSLAPALKVLHLYRNRITTLANLTAPPTLVTLILAGNKLNFSSASPPAMALPPSLHTLDLSRNPLTQLTKVIWPHGLTTLFINGSSVEELFLNFRSLRNLCLGRNPLKKITATERMLDQLANLSINNRTLCGTDALTTYPSLECDDTTTRCVVVQNLPISIVVDDRADAALFGTLPPVQTNATLYISIVVFIASTCIVGIAIFLETKRRHQRRHDQLYWLNDSPGHHTIADSAELSNDIRFDPLFKACCIPATAVTRERLLARGGYGVVYLASWQTEKGATLPVAMKRMLPDKMANVHHIEDFMEEIRLCSTLHHPNVIEFYGYTWTTLNSLSMVSEFMSQGDLWSLLEADRDRRAIPWNISPDVSIDFDEPADAPAMMDEVSGVVENSCVLSKEGVVRDVVRALVYLHSKEIIHRDLKAKNVMLSGAGVAKLGDFGTSRSCGTDEETMTAEIGTVAWIAPEVLKGIRYSAKADVYSLGVLLSELDTLQVPYSTLNRGLPDSKIDLAKTRIAMLVVAGELTPAFSHSCPPSMRELAARCLAYDPDARPSSADVLNWLDQLRQPVPLM</sequence>
<dbReference type="Gene3D" id="1.10.510.10">
    <property type="entry name" value="Transferase(Phosphotransferase) domain 1"/>
    <property type="match status" value="1"/>
</dbReference>
<keyword evidence="2" id="KW-0677">Repeat</keyword>
<keyword evidence="3" id="KW-0472">Membrane</keyword>
<dbReference type="InterPro" id="IPR051681">
    <property type="entry name" value="Ser/Thr_Kinases-Pseudokinases"/>
</dbReference>
<dbReference type="PANTHER" id="PTHR44329">
    <property type="entry name" value="SERINE/THREONINE-PROTEIN KINASE TNNI3K-RELATED"/>
    <property type="match status" value="1"/>
</dbReference>
<keyword evidence="3" id="KW-0812">Transmembrane</keyword>
<dbReference type="InterPro" id="IPR011009">
    <property type="entry name" value="Kinase-like_dom_sf"/>
</dbReference>
<proteinExistence type="predicted"/>
<dbReference type="Gene3D" id="3.30.200.20">
    <property type="entry name" value="Phosphorylase Kinase, domain 1"/>
    <property type="match status" value="1"/>
</dbReference>
<dbReference type="GO" id="GO:0005524">
    <property type="term" value="F:ATP binding"/>
    <property type="evidence" value="ECO:0007669"/>
    <property type="project" value="InterPro"/>
</dbReference>
<feature type="signal peptide" evidence="4">
    <location>
        <begin position="1"/>
        <end position="20"/>
    </location>
</feature>
<dbReference type="Pfam" id="PF00069">
    <property type="entry name" value="Pkinase"/>
    <property type="match status" value="1"/>
</dbReference>
<feature type="transmembrane region" description="Helical" evidence="3">
    <location>
        <begin position="388"/>
        <end position="408"/>
    </location>
</feature>
<dbReference type="AlphaFoldDB" id="A0A485LC31"/>
<dbReference type="SMART" id="SM00220">
    <property type="entry name" value="S_TKc"/>
    <property type="match status" value="1"/>
</dbReference>